<reference evidence="1" key="1">
    <citation type="submission" date="2021-02" db="EMBL/GenBank/DDBJ databases">
        <authorList>
            <person name="Nowell W R."/>
        </authorList>
    </citation>
    <scope>NUCLEOTIDE SEQUENCE</scope>
</reference>
<dbReference type="PANTHER" id="PTHR31367">
    <property type="entry name" value="CYTOSOLIC 5'-NUCLEOTIDASE 1 FAMILY MEMBER"/>
    <property type="match status" value="1"/>
</dbReference>
<dbReference type="Proteomes" id="UP000681720">
    <property type="component" value="Unassembled WGS sequence"/>
</dbReference>
<evidence type="ECO:0000313" key="2">
    <source>
        <dbReference type="Proteomes" id="UP000681720"/>
    </source>
</evidence>
<evidence type="ECO:0000313" key="1">
    <source>
        <dbReference type="EMBL" id="CAF3982243.1"/>
    </source>
</evidence>
<dbReference type="GO" id="GO:0008253">
    <property type="term" value="F:5'-nucleotidase activity"/>
    <property type="evidence" value="ECO:0007669"/>
    <property type="project" value="InterPro"/>
</dbReference>
<proteinExistence type="predicted"/>
<sequence>MPPPIFELVVCITSSALFDSVESREIWKRDGFEAYKKHQCANLNVPMQPGVGYPLVQSLLALNEAARKQLVEVVLVSRKDSDSGERVRQSIYHYKLPITRMSFTGGTDVTKYLTAWKCDLFLTADEDQVRTVLASNSSDSFAVSDTASSIYEKEIIEFTRRLPMSELLNGGLIRLPGASGSFNPDLLLEPSWLQEKMTMDEYRSTIEDINKYTRDAHLPTKNLIWPRETHEREEAKAEAGQLTVLTLNDKHRAVRFTYHQSVEKNEVYSYLR</sequence>
<gene>
    <name evidence="1" type="ORF">GIL414_LOCUS10742</name>
</gene>
<dbReference type="Pfam" id="PF06189">
    <property type="entry name" value="5-nucleotidase"/>
    <property type="match status" value="1"/>
</dbReference>
<dbReference type="GO" id="GO:0000287">
    <property type="term" value="F:magnesium ion binding"/>
    <property type="evidence" value="ECO:0007669"/>
    <property type="project" value="InterPro"/>
</dbReference>
<dbReference type="GO" id="GO:0009117">
    <property type="term" value="P:nucleotide metabolic process"/>
    <property type="evidence" value="ECO:0007669"/>
    <property type="project" value="InterPro"/>
</dbReference>
<organism evidence="1 2">
    <name type="scientific">Rotaria magnacalcarata</name>
    <dbReference type="NCBI Taxonomy" id="392030"/>
    <lineage>
        <taxon>Eukaryota</taxon>
        <taxon>Metazoa</taxon>
        <taxon>Spiralia</taxon>
        <taxon>Gnathifera</taxon>
        <taxon>Rotifera</taxon>
        <taxon>Eurotatoria</taxon>
        <taxon>Bdelloidea</taxon>
        <taxon>Philodinida</taxon>
        <taxon>Philodinidae</taxon>
        <taxon>Rotaria</taxon>
    </lineage>
</organism>
<dbReference type="PANTHER" id="PTHR31367:SF5">
    <property type="entry name" value="CYTOSOLIC 5'-NUCLEOTIDASE 1A"/>
    <property type="match status" value="1"/>
</dbReference>
<dbReference type="AlphaFoldDB" id="A0A8S2N100"/>
<name>A0A8S2N100_9BILA</name>
<protein>
    <submittedName>
        <fullName evidence="1">Uncharacterized protein</fullName>
    </submittedName>
</protein>
<dbReference type="EMBL" id="CAJOBJ010003906">
    <property type="protein sequence ID" value="CAF3982243.1"/>
    <property type="molecule type" value="Genomic_DNA"/>
</dbReference>
<accession>A0A8S2N100</accession>
<dbReference type="GO" id="GO:0000166">
    <property type="term" value="F:nucleotide binding"/>
    <property type="evidence" value="ECO:0007669"/>
    <property type="project" value="InterPro"/>
</dbReference>
<comment type="caution">
    <text evidence="1">The sequence shown here is derived from an EMBL/GenBank/DDBJ whole genome shotgun (WGS) entry which is preliminary data.</text>
</comment>
<dbReference type="InterPro" id="IPR010394">
    <property type="entry name" value="5-nucleotidase"/>
</dbReference>
<dbReference type="GO" id="GO:0005737">
    <property type="term" value="C:cytoplasm"/>
    <property type="evidence" value="ECO:0007669"/>
    <property type="project" value="InterPro"/>
</dbReference>